<feature type="compositionally biased region" description="Low complexity" evidence="1">
    <location>
        <begin position="1161"/>
        <end position="1170"/>
    </location>
</feature>
<dbReference type="AlphaFoldDB" id="A0AA36JS59"/>
<feature type="compositionally biased region" description="Polar residues" evidence="1">
    <location>
        <begin position="671"/>
        <end position="681"/>
    </location>
</feature>
<feature type="region of interest" description="Disordered" evidence="1">
    <location>
        <begin position="560"/>
        <end position="770"/>
    </location>
</feature>
<feature type="compositionally biased region" description="Pro residues" evidence="1">
    <location>
        <begin position="508"/>
        <end position="526"/>
    </location>
</feature>
<feature type="region of interest" description="Disordered" evidence="1">
    <location>
        <begin position="1042"/>
        <end position="1134"/>
    </location>
</feature>
<feature type="region of interest" description="Disordered" evidence="1">
    <location>
        <begin position="845"/>
        <end position="994"/>
    </location>
</feature>
<feature type="compositionally biased region" description="Basic and acidic residues" evidence="1">
    <location>
        <begin position="630"/>
        <end position="640"/>
    </location>
</feature>
<protein>
    <recommendedName>
        <fullName evidence="4">SAP domain-containing protein</fullName>
    </recommendedName>
</protein>
<reference evidence="2" key="1">
    <citation type="submission" date="2023-08" db="EMBL/GenBank/DDBJ databases">
        <authorList>
            <person name="Chen Y."/>
            <person name="Shah S."/>
            <person name="Dougan E. K."/>
            <person name="Thang M."/>
            <person name="Chan C."/>
        </authorList>
    </citation>
    <scope>NUCLEOTIDE SEQUENCE</scope>
</reference>
<feature type="compositionally biased region" description="Low complexity" evidence="1">
    <location>
        <begin position="959"/>
        <end position="981"/>
    </location>
</feature>
<feature type="compositionally biased region" description="Polar residues" evidence="1">
    <location>
        <begin position="645"/>
        <end position="654"/>
    </location>
</feature>
<name>A0AA36JS59_9DINO</name>
<evidence type="ECO:0000313" key="3">
    <source>
        <dbReference type="Proteomes" id="UP001178507"/>
    </source>
</evidence>
<feature type="compositionally biased region" description="Basic and acidic residues" evidence="1">
    <location>
        <begin position="586"/>
        <end position="611"/>
    </location>
</feature>
<feature type="compositionally biased region" description="Basic and acidic residues" evidence="1">
    <location>
        <begin position="682"/>
        <end position="691"/>
    </location>
</feature>
<keyword evidence="3" id="KW-1185">Reference proteome</keyword>
<feature type="compositionally biased region" description="Basic and acidic residues" evidence="1">
    <location>
        <begin position="894"/>
        <end position="904"/>
    </location>
</feature>
<dbReference type="EMBL" id="CAUJNA010003807">
    <property type="protein sequence ID" value="CAJ1410176.1"/>
    <property type="molecule type" value="Genomic_DNA"/>
</dbReference>
<feature type="region of interest" description="Disordered" evidence="1">
    <location>
        <begin position="1148"/>
        <end position="1226"/>
    </location>
</feature>
<feature type="compositionally biased region" description="Basic and acidic residues" evidence="1">
    <location>
        <begin position="1176"/>
        <end position="1194"/>
    </location>
</feature>
<feature type="compositionally biased region" description="Polar residues" evidence="1">
    <location>
        <begin position="1042"/>
        <end position="1057"/>
    </location>
</feature>
<feature type="compositionally biased region" description="Low complexity" evidence="1">
    <location>
        <begin position="845"/>
        <end position="859"/>
    </location>
</feature>
<feature type="compositionally biased region" description="Low complexity" evidence="1">
    <location>
        <begin position="527"/>
        <end position="542"/>
    </location>
</feature>
<feature type="compositionally biased region" description="Polar residues" evidence="1">
    <location>
        <begin position="700"/>
        <end position="716"/>
    </location>
</feature>
<organism evidence="2 3">
    <name type="scientific">Effrenium voratum</name>
    <dbReference type="NCBI Taxonomy" id="2562239"/>
    <lineage>
        <taxon>Eukaryota</taxon>
        <taxon>Sar</taxon>
        <taxon>Alveolata</taxon>
        <taxon>Dinophyceae</taxon>
        <taxon>Suessiales</taxon>
        <taxon>Symbiodiniaceae</taxon>
        <taxon>Effrenium</taxon>
    </lineage>
</organism>
<sequence length="1247" mass="134659">MDTKLTQDLEDALCGNNLEAIFLACAAWSAQQEGARLPVSPQMQPLSATSIQRLMDLAVLCCEKKDAANCYVVSNTVLHLAALTATREAVKMILTGLKRALGPALKTFLGEEEKDMADQIQLAICVQNFCNCALVLLDKPRGSHVGAADADGFLPGYCGPLFDDLGAASVAPAQQPDIKALEALGPDLRKLQSLLGFARLQAARAAAELVAAAMQRSDSSTVREGAEFRLATGRSFRALAELLLFRAPDPKLQAPLLELLWRCIRRIKPIDLDKDKSSNRGRSRSSRREAPQDMRWLLEVKGKTFVQLLQKISPKEFYNKKEGLVQEVRECQGGILGPCACSFQWGRLLAENATVTFTRNSLALEVPGQGALELPWACLELPEILLPEDQRLSATPSWPLSIQVDVCAACVLCALPRSFSAAVGALQQPLLLSVLEEPEEFIPQLQQLIHKELKLRSPKKGFEPKRPERKTAPKAAPKASPRITRSMSAAAQREGKDAAFRSSSLPAYRPPAQPPQRPEPPRPLQPPQQAKQAKQAQIPKPKGVWEKAAEVARSMLTLRSGARAASANSHAATQEAAAGSMQASEPKPKSEPRKAADKEGDSMSAVHRKDMASQNILRPAEAGCISTFEAKPKSELRKADAALQVTRSVSAETQRMSKDMAHSRIARACQPQPTFASTVKSQPEKAVDKASPHVTRSKSAEPQKQARNIGTFQRSGSAPVYRPTSDSDKPEVASVPSEPKPKSEPRKADEAPRFNQRMSAEAQKEGKDTSTFCAPSTPMRHAHPAKEMTLTQALSLANEATELGVMHPTSLRQLCIQRGVSSEGLRKDLIQRLLIDRMSSFSSFSCAPSPSFASPSTPSRKQLQEACRGVPPNGKELKEATCRGEGANLTEAEADARPEADPKKRPLAQRSKSCDGGARKRIREKSPAPSLRSASPDPLRPAKRVRGKSPDPNWQRAHQNTPRQNTQGTQGTQGTPTKDQGVPTSPQPKTPVSAVGRAAVKSLLTLRPEQLEAECLKMGISPRPSAHAMACRLAAVRLQSLTPSSSTEVLSPIPSTTPKRKASLVPVQTPPTVASQAGSEAGGPLLRRGRSPSHPVEASAPDARRGRSPRTPRTGGTGLTTRTRSQSVTRSAGARPAAWVASLLCKAPGASPQAKTPPSTPQRRTTQRSPGTATGDKVRRDSMLRSLSRPRENFARSPGQASRATQACHASTRSKGLPCKKPGSSRPSGALFHYCHLHVAAWREHER</sequence>
<feature type="compositionally biased region" description="Basic and acidic residues" evidence="1">
    <location>
        <begin position="739"/>
        <end position="752"/>
    </location>
</feature>
<comment type="caution">
    <text evidence="2">The sequence shown here is derived from an EMBL/GenBank/DDBJ whole genome shotgun (WGS) entry which is preliminary data.</text>
</comment>
<feature type="compositionally biased region" description="Low complexity" evidence="1">
    <location>
        <begin position="1109"/>
        <end position="1131"/>
    </location>
</feature>
<accession>A0AA36JS59</accession>
<feature type="compositionally biased region" description="Basic and acidic residues" evidence="1">
    <location>
        <begin position="456"/>
        <end position="471"/>
    </location>
</feature>
<evidence type="ECO:0008006" key="4">
    <source>
        <dbReference type="Google" id="ProtNLM"/>
    </source>
</evidence>
<dbReference type="Proteomes" id="UP001178507">
    <property type="component" value="Unassembled WGS sequence"/>
</dbReference>
<feature type="compositionally biased region" description="Low complexity" evidence="1">
    <location>
        <begin position="560"/>
        <end position="578"/>
    </location>
</feature>
<feature type="region of interest" description="Disordered" evidence="1">
    <location>
        <begin position="456"/>
        <end position="546"/>
    </location>
</feature>
<proteinExistence type="predicted"/>
<evidence type="ECO:0000256" key="1">
    <source>
        <dbReference type="SAM" id="MobiDB-lite"/>
    </source>
</evidence>
<gene>
    <name evidence="2" type="ORF">EVOR1521_LOCUS31086</name>
</gene>
<evidence type="ECO:0000313" key="2">
    <source>
        <dbReference type="EMBL" id="CAJ1410176.1"/>
    </source>
</evidence>
<feature type="compositionally biased region" description="Polar residues" evidence="1">
    <location>
        <begin position="1199"/>
        <end position="1214"/>
    </location>
</feature>